<feature type="region of interest" description="Disordered" evidence="1">
    <location>
        <begin position="168"/>
        <end position="193"/>
    </location>
</feature>
<dbReference type="InterPro" id="IPR010183">
    <property type="entry name" value="Phage_lambda_Bet"/>
</dbReference>
<dbReference type="Pfam" id="PF03837">
    <property type="entry name" value="RecT"/>
    <property type="match status" value="1"/>
</dbReference>
<evidence type="ECO:0000313" key="3">
    <source>
        <dbReference type="Proteomes" id="UP000188602"/>
    </source>
</evidence>
<organism evidence="2 3">
    <name type="scientific">Rodentibacter myodis</name>
    <dbReference type="NCBI Taxonomy" id="1907939"/>
    <lineage>
        <taxon>Bacteria</taxon>
        <taxon>Pseudomonadati</taxon>
        <taxon>Pseudomonadota</taxon>
        <taxon>Gammaproteobacteria</taxon>
        <taxon>Pasteurellales</taxon>
        <taxon>Pasteurellaceae</taxon>
        <taxon>Rodentibacter</taxon>
    </lineage>
</organism>
<protein>
    <submittedName>
        <fullName evidence="2">Phage recombination protein Bet</fullName>
    </submittedName>
</protein>
<sequence>MTTALQTLTHKLAERFEMGSSENLAQTLTATAFKGQNVTADQMTALLVVANQYELNPWTNEIYAFPAKGGGIIPIVGVDGWYAIINKHPQFDGIEFEQDNESCTCKIYRKDRQRPTIVTEYLDECKRNTDPWNKYPKRMLRHKAAIQCARVAFSLSGIYEPDEAERITENQQTENQKNVPPTQKSATSGDSSHQDYEMLVSALENIAPQGVEAFQKHWTALTKEQRQIIGAAELARVKALAEQYQQGTMQDAQYTEASQ</sequence>
<keyword evidence="3" id="KW-1185">Reference proteome</keyword>
<accession>A0A1V3JRI7</accession>
<comment type="caution">
    <text evidence="2">The sequence shown here is derived from an EMBL/GenBank/DDBJ whole genome shotgun (WGS) entry which is preliminary data.</text>
</comment>
<name>A0A1V3JRI7_9PAST</name>
<proteinExistence type="predicted"/>
<dbReference type="NCBIfam" id="TIGR01913">
    <property type="entry name" value="bet_lambda"/>
    <property type="match status" value="1"/>
</dbReference>
<feature type="compositionally biased region" description="Polar residues" evidence="1">
    <location>
        <begin position="169"/>
        <end position="191"/>
    </location>
</feature>
<dbReference type="RefSeq" id="WP_077423428.1">
    <property type="nucleotide sequence ID" value="NZ_MLHQ01000010.1"/>
</dbReference>
<gene>
    <name evidence="2" type="ORF">BKL49_04480</name>
</gene>
<dbReference type="GO" id="GO:0003677">
    <property type="term" value="F:DNA binding"/>
    <property type="evidence" value="ECO:0007669"/>
    <property type="project" value="InterPro"/>
</dbReference>
<dbReference type="OrthoDB" id="8909920at2"/>
<dbReference type="GO" id="GO:0006310">
    <property type="term" value="P:DNA recombination"/>
    <property type="evidence" value="ECO:0007669"/>
    <property type="project" value="InterPro"/>
</dbReference>
<evidence type="ECO:0000256" key="1">
    <source>
        <dbReference type="SAM" id="MobiDB-lite"/>
    </source>
</evidence>
<reference evidence="2 3" key="1">
    <citation type="submission" date="2016-10" db="EMBL/GenBank/DDBJ databases">
        <title>Rodentibacter gen. nov. and new species.</title>
        <authorList>
            <person name="Christensen H."/>
        </authorList>
    </citation>
    <scope>NUCLEOTIDE SEQUENCE [LARGE SCALE GENOMIC DNA]</scope>
    <source>
        <strain evidence="2 3">Ac151</strain>
    </source>
</reference>
<dbReference type="AlphaFoldDB" id="A0A1V3JRI7"/>
<evidence type="ECO:0000313" key="2">
    <source>
        <dbReference type="EMBL" id="OOF59335.1"/>
    </source>
</evidence>
<dbReference type="STRING" id="1907939.BKL49_04480"/>
<dbReference type="EMBL" id="MLHQ01000010">
    <property type="protein sequence ID" value="OOF59335.1"/>
    <property type="molecule type" value="Genomic_DNA"/>
</dbReference>
<dbReference type="InterPro" id="IPR018330">
    <property type="entry name" value="RecT_fam"/>
</dbReference>
<dbReference type="Proteomes" id="UP000188602">
    <property type="component" value="Unassembled WGS sequence"/>
</dbReference>